<feature type="domain" description="Beta-mannosidase-like galactose-binding" evidence="17">
    <location>
        <begin position="54"/>
        <end position="230"/>
    </location>
</feature>
<evidence type="ECO:0000259" key="17">
    <source>
        <dbReference type="Pfam" id="PF22666"/>
    </source>
</evidence>
<feature type="signal peptide" evidence="14">
    <location>
        <begin position="1"/>
        <end position="15"/>
    </location>
</feature>
<evidence type="ECO:0000256" key="1">
    <source>
        <dbReference type="ARBA" id="ARBA00000829"/>
    </source>
</evidence>
<evidence type="ECO:0000256" key="4">
    <source>
        <dbReference type="ARBA" id="ARBA00007483"/>
    </source>
</evidence>
<dbReference type="InterPro" id="IPR008979">
    <property type="entry name" value="Galactose-bd-like_sf"/>
</dbReference>
<dbReference type="AlphaFoldDB" id="A0A4U0UFW8"/>
<evidence type="ECO:0000256" key="13">
    <source>
        <dbReference type="ARBA" id="ARBA00031061"/>
    </source>
</evidence>
<comment type="caution">
    <text evidence="18">The sequence shown here is derived from an EMBL/GenBank/DDBJ whole genome shotgun (WGS) entry which is preliminary data.</text>
</comment>
<dbReference type="SUPFAM" id="SSF49303">
    <property type="entry name" value="beta-Galactosidase/glucuronidase domain"/>
    <property type="match status" value="2"/>
</dbReference>
<evidence type="ECO:0000256" key="5">
    <source>
        <dbReference type="ARBA" id="ARBA00011738"/>
    </source>
</evidence>
<dbReference type="Pfam" id="PF22666">
    <property type="entry name" value="Glyco_hydro_2_N2"/>
    <property type="match status" value="1"/>
</dbReference>
<evidence type="ECO:0000256" key="12">
    <source>
        <dbReference type="ARBA" id="ARBA00023295"/>
    </source>
</evidence>
<feature type="domain" description="Beta-mannosidase Ig-fold" evidence="15">
    <location>
        <begin position="870"/>
        <end position="948"/>
    </location>
</feature>
<keyword evidence="8" id="KW-0964">Secreted</keyword>
<dbReference type="PANTHER" id="PTHR43730:SF5">
    <property type="entry name" value="BETA-MANNOSIDASE A"/>
    <property type="match status" value="1"/>
</dbReference>
<dbReference type="InterPro" id="IPR050887">
    <property type="entry name" value="Beta-mannosidase_GH2"/>
</dbReference>
<dbReference type="FunFam" id="3.20.20.80:FF:000084">
    <property type="entry name" value="Beta-mannosidase A"/>
    <property type="match status" value="1"/>
</dbReference>
<dbReference type="Pfam" id="PF17753">
    <property type="entry name" value="Ig_mannosidase"/>
    <property type="match status" value="1"/>
</dbReference>
<dbReference type="PANTHER" id="PTHR43730">
    <property type="entry name" value="BETA-MANNOSIDASE"/>
    <property type="match status" value="1"/>
</dbReference>
<evidence type="ECO:0000256" key="3">
    <source>
        <dbReference type="ARBA" id="ARBA00004740"/>
    </source>
</evidence>
<feature type="domain" description="Mannosidase Ig/CBM-like" evidence="16">
    <location>
        <begin position="765"/>
        <end position="848"/>
    </location>
</feature>
<dbReference type="InterPro" id="IPR017853">
    <property type="entry name" value="GH"/>
</dbReference>
<evidence type="ECO:0000256" key="10">
    <source>
        <dbReference type="ARBA" id="ARBA00022801"/>
    </source>
</evidence>
<evidence type="ECO:0000256" key="9">
    <source>
        <dbReference type="ARBA" id="ARBA00022729"/>
    </source>
</evidence>
<comment type="subcellular location">
    <subcellularLocation>
        <location evidence="2">Secreted</location>
    </subcellularLocation>
</comment>
<gene>
    <name evidence="18" type="ORF">B0A54_14166</name>
</gene>
<keyword evidence="12" id="KW-0326">Glycosidase</keyword>
<evidence type="ECO:0000259" key="15">
    <source>
        <dbReference type="Pfam" id="PF17753"/>
    </source>
</evidence>
<dbReference type="Gene3D" id="2.60.40.10">
    <property type="entry name" value="Immunoglobulins"/>
    <property type="match status" value="3"/>
</dbReference>
<reference evidence="18 19" key="1">
    <citation type="submission" date="2017-03" db="EMBL/GenBank/DDBJ databases">
        <title>Genomes of endolithic fungi from Antarctica.</title>
        <authorList>
            <person name="Coleine C."/>
            <person name="Masonjones S."/>
            <person name="Stajich J.E."/>
        </authorList>
    </citation>
    <scope>NUCLEOTIDE SEQUENCE [LARGE SCALE GENOMIC DNA]</scope>
    <source>
        <strain evidence="18 19">CCFEE 5311</strain>
    </source>
</reference>
<proteinExistence type="inferred from homology"/>
<dbReference type="Proteomes" id="UP000310066">
    <property type="component" value="Unassembled WGS sequence"/>
</dbReference>
<comment type="subunit">
    <text evidence="5">Homodimer.</text>
</comment>
<evidence type="ECO:0000256" key="6">
    <source>
        <dbReference type="ARBA" id="ARBA00012754"/>
    </source>
</evidence>
<dbReference type="Pfam" id="PF17786">
    <property type="entry name" value="Mannosidase_ig"/>
    <property type="match status" value="1"/>
</dbReference>
<organism evidence="18 19">
    <name type="scientific">Friedmanniomyces endolithicus</name>
    <dbReference type="NCBI Taxonomy" id="329885"/>
    <lineage>
        <taxon>Eukaryota</taxon>
        <taxon>Fungi</taxon>
        <taxon>Dikarya</taxon>
        <taxon>Ascomycota</taxon>
        <taxon>Pezizomycotina</taxon>
        <taxon>Dothideomycetes</taxon>
        <taxon>Dothideomycetidae</taxon>
        <taxon>Mycosphaerellales</taxon>
        <taxon>Teratosphaeriaceae</taxon>
        <taxon>Friedmanniomyces</taxon>
    </lineage>
</organism>
<dbReference type="EC" id="3.2.1.25" evidence="6"/>
<comment type="pathway">
    <text evidence="3">Glycan metabolism; N-glycan degradation.</text>
</comment>
<evidence type="ECO:0000256" key="7">
    <source>
        <dbReference type="ARBA" id="ARBA00021795"/>
    </source>
</evidence>
<evidence type="ECO:0000313" key="18">
    <source>
        <dbReference type="EMBL" id="TKA34463.1"/>
    </source>
</evidence>
<evidence type="ECO:0000313" key="19">
    <source>
        <dbReference type="Proteomes" id="UP000310066"/>
    </source>
</evidence>
<dbReference type="FunFam" id="2.60.40.10:FF:001511">
    <property type="entry name" value="Beta-mannosidase A"/>
    <property type="match status" value="1"/>
</dbReference>
<dbReference type="GO" id="GO:0006516">
    <property type="term" value="P:glycoprotein catabolic process"/>
    <property type="evidence" value="ECO:0007669"/>
    <property type="project" value="TreeGrafter"/>
</dbReference>
<keyword evidence="11" id="KW-0325">Glycoprotein</keyword>
<comment type="catalytic activity">
    <reaction evidence="1">
        <text>Hydrolysis of terminal, non-reducing beta-D-mannose residues in beta-D-mannosides.</text>
        <dbReference type="EC" id="3.2.1.25"/>
    </reaction>
</comment>
<dbReference type="GO" id="GO:0005576">
    <property type="term" value="C:extracellular region"/>
    <property type="evidence" value="ECO:0007669"/>
    <property type="project" value="UniProtKB-SubCell"/>
</dbReference>
<sequence>MWPLQYPLWWPLASTLPASLFVSMHNPKQAALAATLLLPFSTTQTVHPLSGSDWTLSDPGSNVSVPATFPSQAHLDLYGAGIIGDPLYALNEFEQRWVAYSNWTYTSAPISGLSTNASSTWLLFNGLDTFTSISFCGQFVASTNNQFRQYWFDVSEILQVCSNETDRVLAINFGSAPNIADAIASEPVQETWPYGVQQVYEFPNRWFIRKEQSDFGWDWGPAFAPAGPWQPAWIVELRSQAVYIRNSIVDIYRQGQLNLLPPDQSQAWVVNASLDYFGDLPKNATLGYVLTDLQNRTISSGALSNVNTTSATVTGSTIIPNSAVDLWWPSQLGPQNLYYMTISLQSTSKATLASVTKRVGFRTIVLNETPISDAQLALGIAAGNNWHFEINGHEFYAKGSNFIPPDPFWARVTPQRIEQLFQSVVAGNQNMLRVWASGAYSPDFMYDLADEYGILLWSEFEFGDALYPVDQAFLDNVRAEAEYNVRRVNHHPSLALWAGGNELENLELMLVNQSAPEQLAKYTAQYETLFLDTLLPAVFENTRSISYTPSSTSNGWQSLNFSATQPIVERYNNLTTGSVYGETDFYNYNPAVLHNASALPIGRFSNEFGYHSMPSLQSWRQQVPTADLSFNSTTVLLRDHHDPAGGLNTSNIANSSIGQAQMTEAVEMWYRTPGKTDPVANFSAWCHATQVFQADLYVFEIAFYRRGSGLPNRQLGSLYWQLEDQWVAPTWAGIEYDGRWKVLHYAAKDIYEPVIIAPYYNVTTGNLSVWVTSDLWEAVSGTAMFHWYDWSGKQLDVNTSQSVAFEVGAINSTQVLQTFTTDVLGKYDLTNVVLHMSVEAQGRLPNTNTTRTFRHENFFNPTPLRTAQLIDPGLTLTYSPTTANFTITSTRGIAAWVWLDYGEGAVVHFDSNGFWLLPGQPREVGCKVQSDGTGGAWVDTVTVQSMWDQTQATSVGSFANGTANGTGGSGAPIAYTGTAAKTSISVLVIVAAALQILL</sequence>
<evidence type="ECO:0000256" key="14">
    <source>
        <dbReference type="SAM" id="SignalP"/>
    </source>
</evidence>
<keyword evidence="10" id="KW-0378">Hydrolase</keyword>
<evidence type="ECO:0000256" key="2">
    <source>
        <dbReference type="ARBA" id="ARBA00004613"/>
    </source>
</evidence>
<dbReference type="STRING" id="329885.A0A4U0UFW8"/>
<evidence type="ECO:0000259" key="16">
    <source>
        <dbReference type="Pfam" id="PF17786"/>
    </source>
</evidence>
<keyword evidence="9 14" id="KW-0732">Signal</keyword>
<dbReference type="InterPro" id="IPR036156">
    <property type="entry name" value="Beta-gal/glucu_dom_sf"/>
</dbReference>
<evidence type="ECO:0000256" key="11">
    <source>
        <dbReference type="ARBA" id="ARBA00023180"/>
    </source>
</evidence>
<dbReference type="EMBL" id="NAJP01000080">
    <property type="protein sequence ID" value="TKA34463.1"/>
    <property type="molecule type" value="Genomic_DNA"/>
</dbReference>
<protein>
    <recommendedName>
        <fullName evidence="7">Beta-mannosidase A</fullName>
        <ecNumber evidence="6">3.2.1.25</ecNumber>
    </recommendedName>
    <alternativeName>
        <fullName evidence="13">Mannanase A</fullName>
    </alternativeName>
</protein>
<dbReference type="InterPro" id="IPR054593">
    <property type="entry name" value="Beta-mannosidase-like_N2"/>
</dbReference>
<dbReference type="UniPathway" id="UPA00280"/>
<evidence type="ECO:0000256" key="8">
    <source>
        <dbReference type="ARBA" id="ARBA00022525"/>
    </source>
</evidence>
<dbReference type="OrthoDB" id="2866996at2759"/>
<dbReference type="Gene3D" id="2.60.120.260">
    <property type="entry name" value="Galactose-binding domain-like"/>
    <property type="match status" value="1"/>
</dbReference>
<dbReference type="GO" id="GO:0004567">
    <property type="term" value="F:beta-mannosidase activity"/>
    <property type="evidence" value="ECO:0007669"/>
    <property type="project" value="UniProtKB-EC"/>
</dbReference>
<comment type="similarity">
    <text evidence="4">Belongs to the glycosyl hydrolase 2 family. Beta-mannosidase A subfamily.</text>
</comment>
<dbReference type="SUPFAM" id="SSF49785">
    <property type="entry name" value="Galactose-binding domain-like"/>
    <property type="match status" value="1"/>
</dbReference>
<dbReference type="SUPFAM" id="SSF51445">
    <property type="entry name" value="(Trans)glycosidases"/>
    <property type="match status" value="1"/>
</dbReference>
<feature type="chain" id="PRO_5020694516" description="Beta-mannosidase A" evidence="14">
    <location>
        <begin position="16"/>
        <end position="998"/>
    </location>
</feature>
<dbReference type="InterPro" id="IPR041625">
    <property type="entry name" value="Beta-mannosidase_Ig"/>
</dbReference>
<dbReference type="InterPro" id="IPR013783">
    <property type="entry name" value="Ig-like_fold"/>
</dbReference>
<dbReference type="InterPro" id="IPR041447">
    <property type="entry name" value="Mannosidase_ig"/>
</dbReference>
<accession>A0A4U0UFW8</accession>
<dbReference type="Gene3D" id="3.20.20.80">
    <property type="entry name" value="Glycosidases"/>
    <property type="match status" value="1"/>
</dbReference>
<name>A0A4U0UFW8_9PEZI</name>